<feature type="domain" description="UBA" evidence="2">
    <location>
        <begin position="115"/>
        <end position="155"/>
    </location>
</feature>
<feature type="region of interest" description="Disordered" evidence="1">
    <location>
        <begin position="209"/>
        <end position="235"/>
    </location>
</feature>
<protein>
    <recommendedName>
        <fullName evidence="2">UBA domain-containing protein</fullName>
    </recommendedName>
</protein>
<dbReference type="Pfam" id="PF00627">
    <property type="entry name" value="UBA"/>
    <property type="match status" value="1"/>
</dbReference>
<evidence type="ECO:0000256" key="1">
    <source>
        <dbReference type="SAM" id="MobiDB-lite"/>
    </source>
</evidence>
<dbReference type="PROSITE" id="PS50030">
    <property type="entry name" value="UBA"/>
    <property type="match status" value="2"/>
</dbReference>
<dbReference type="SMART" id="SM00165">
    <property type="entry name" value="UBA"/>
    <property type="match status" value="2"/>
</dbReference>
<gene>
    <name evidence="3" type="ORF">LSP00402_LOCUS13904</name>
</gene>
<evidence type="ECO:0000259" key="2">
    <source>
        <dbReference type="PROSITE" id="PS50030"/>
    </source>
</evidence>
<sequence length="455" mass="50222">MTDTNAGCFAHFSRQLFSCINKKPEEPANPRKSGAPKERKIPRKNVPAKPTESEQTIPSAAPSSILQDQPTDEARLIEMGFEAGIVKAALAFTSGDFNELMDFLVSAAPSQPLGDPYEGEIMRLVEMGYDVEASTAALVASGGDLHLTMESLHQAQSKNLERFHSRPKVEDTNQTKKKKKQVMDVSSDSFLELRTKVLTELVKTVRMKKGKSAERKGQGVSSKTPPMRAEVTSEASSEKAGLAKSFSVNLRSLVYRIATKEMVSFLFSMAENLPVKVQNALTLCKTDVVLPAAAAQLTRKFADFVNEELEGCHLEDINLSSLLKRDECLTLAIKVAEEMKHQGSLPGIQAWQRSRHMFFPLIILLFWMGRTLGEVEDYKMPESTSMLDEVLQGTYVAEVHRARATEPPMVTIAKGMSVVIAGRDADCELTKLVSRWMQQRAKCAGPLVADLIARS</sequence>
<feature type="domain" description="UBA" evidence="2">
    <location>
        <begin position="66"/>
        <end position="107"/>
    </location>
</feature>
<dbReference type="InterPro" id="IPR015940">
    <property type="entry name" value="UBA"/>
</dbReference>
<dbReference type="EMBL" id="HBHP01022353">
    <property type="protein sequence ID" value="CAD9769920.1"/>
    <property type="molecule type" value="Transcribed_RNA"/>
</dbReference>
<feature type="compositionally biased region" description="Polar residues" evidence="1">
    <location>
        <begin position="53"/>
        <end position="69"/>
    </location>
</feature>
<reference evidence="3" key="1">
    <citation type="submission" date="2021-01" db="EMBL/GenBank/DDBJ databases">
        <authorList>
            <person name="Corre E."/>
            <person name="Pelletier E."/>
            <person name="Niang G."/>
            <person name="Scheremetjew M."/>
            <person name="Finn R."/>
            <person name="Kale V."/>
            <person name="Holt S."/>
            <person name="Cochrane G."/>
            <person name="Meng A."/>
            <person name="Brown T."/>
            <person name="Cohen L."/>
        </authorList>
    </citation>
    <scope>NUCLEOTIDE SEQUENCE</scope>
    <source>
        <strain evidence="3">CCMP622</strain>
    </source>
</reference>
<accession>A0A7S2TWE9</accession>
<feature type="region of interest" description="Disordered" evidence="1">
    <location>
        <begin position="21"/>
        <end position="69"/>
    </location>
</feature>
<organism evidence="3">
    <name type="scientific">Lotharella oceanica</name>
    <dbReference type="NCBI Taxonomy" id="641309"/>
    <lineage>
        <taxon>Eukaryota</taxon>
        <taxon>Sar</taxon>
        <taxon>Rhizaria</taxon>
        <taxon>Cercozoa</taxon>
        <taxon>Chlorarachniophyceae</taxon>
        <taxon>Lotharella</taxon>
    </lineage>
</organism>
<evidence type="ECO:0000313" key="3">
    <source>
        <dbReference type="EMBL" id="CAD9769920.1"/>
    </source>
</evidence>
<feature type="compositionally biased region" description="Basic and acidic residues" evidence="1">
    <location>
        <begin position="22"/>
        <end position="39"/>
    </location>
</feature>
<name>A0A7S2TWE9_9EUKA</name>
<dbReference type="AlphaFoldDB" id="A0A7S2TWE9"/>
<dbReference type="InterPro" id="IPR009060">
    <property type="entry name" value="UBA-like_sf"/>
</dbReference>
<dbReference type="Gene3D" id="1.10.8.10">
    <property type="entry name" value="DNA helicase RuvA subunit, C-terminal domain"/>
    <property type="match status" value="1"/>
</dbReference>
<proteinExistence type="predicted"/>
<dbReference type="SUPFAM" id="SSF46934">
    <property type="entry name" value="UBA-like"/>
    <property type="match status" value="2"/>
</dbReference>